<reference evidence="1" key="1">
    <citation type="submission" date="2013-11" db="EMBL/GenBank/DDBJ databases">
        <authorList>
            <person name="Liu C.-C."/>
            <person name="Tang C.Y."/>
            <person name="Kuo H.-Y."/>
            <person name="Chang K.-C."/>
            <person name="Liou M.-L."/>
        </authorList>
    </citation>
    <scope>NUCLEOTIDE SEQUENCE</scope>
    <source>
        <strain evidence="1">TYTH-1</strain>
        <plasmid evidence="1">pAB_CC</plasmid>
    </source>
</reference>
<protein>
    <submittedName>
        <fullName evidence="1">Uncharacterized protein</fullName>
    </submittedName>
</protein>
<dbReference type="EMBL" id="KF889012">
    <property type="protein sequence ID" value="AII26424.1"/>
    <property type="molecule type" value="Genomic_DNA"/>
</dbReference>
<dbReference type="RefSeq" id="WP_000873188.1">
    <property type="nucleotide sequence ID" value="NZ_KF889012.1"/>
</dbReference>
<dbReference type="AlphaFoldDB" id="A0A076G3J5"/>
<proteinExistence type="predicted"/>
<reference evidence="1" key="2">
    <citation type="journal article" date="2014" name="Genomics">
        <title>Prevalence and mapping of a plasmid encoding a type IV secretion system in Acinetobacter baumannii.</title>
        <authorList>
            <person name="Liu C.C."/>
            <person name="Kuo H.Y."/>
            <person name="Tang C.Y."/>
            <person name="Chang K.C."/>
            <person name="Liou M.L."/>
        </authorList>
    </citation>
    <scope>NUCLEOTIDE SEQUENCE</scope>
    <source>
        <strain evidence="1">TYTH-1</strain>
        <plasmid evidence="1">pAB_CC</plasmid>
    </source>
</reference>
<accession>A0A076G3J5</accession>
<organism evidence="1">
    <name type="scientific">Acinetobacter baumannii TYTH-1</name>
    <dbReference type="NCBI Taxonomy" id="1100841"/>
    <lineage>
        <taxon>Bacteria</taxon>
        <taxon>Pseudomonadati</taxon>
        <taxon>Pseudomonadota</taxon>
        <taxon>Gammaproteobacteria</taxon>
        <taxon>Moraxellales</taxon>
        <taxon>Moraxellaceae</taxon>
        <taxon>Acinetobacter</taxon>
        <taxon>Acinetobacter calcoaceticus/baumannii complex</taxon>
    </lineage>
</organism>
<evidence type="ECO:0000313" key="1">
    <source>
        <dbReference type="EMBL" id="AII26424.1"/>
    </source>
</evidence>
<keyword evidence="1" id="KW-0614">Plasmid</keyword>
<geneLocation type="plasmid" evidence="1">
    <name>pAB_CC</name>
</geneLocation>
<name>A0A076G3J5_ACIBA</name>
<sequence>MKYFIANLYFYTRKELLAIADGKDELVDFLDRIKGSELESAKLTSAERAFLNVYQSAVSNTLEMMNIDVSTSSWMIGNGFYVPSMVEDYNKTNISILEVVLFCNITALKTLIKTDTAIIETRFVEFLIKYVEKIESVHCSDDKIFKLELGNKYEFELHQEGYIFVERISDDEIFNEQFLDSEILISLLYAKENENEIIPVGTFHSVSGVYDALDFKSAIKPLLPDIELLASF</sequence>
<gene>
    <name evidence="1" type="ORF">M3Q_pABCC21</name>
</gene>